<feature type="domain" description="HTH tetR-type" evidence="5">
    <location>
        <begin position="1"/>
        <end position="60"/>
    </location>
</feature>
<dbReference type="InterPro" id="IPR001647">
    <property type="entry name" value="HTH_TetR"/>
</dbReference>
<evidence type="ECO:0000259" key="5">
    <source>
        <dbReference type="PROSITE" id="PS50977"/>
    </source>
</evidence>
<protein>
    <recommendedName>
        <fullName evidence="5">HTH tetR-type domain-containing protein</fullName>
    </recommendedName>
</protein>
<dbReference type="PANTHER" id="PTHR30055">
    <property type="entry name" value="HTH-TYPE TRANSCRIPTIONAL REGULATOR RUTR"/>
    <property type="match status" value="1"/>
</dbReference>
<comment type="caution">
    <text evidence="6">The sequence shown here is derived from an EMBL/GenBank/DDBJ whole genome shotgun (WGS) entry which is preliminary data.</text>
</comment>
<dbReference type="PROSITE" id="PS50977">
    <property type="entry name" value="HTH_TETR_2"/>
    <property type="match status" value="1"/>
</dbReference>
<dbReference type="PANTHER" id="PTHR30055:SF151">
    <property type="entry name" value="TRANSCRIPTIONAL REGULATORY PROTEIN"/>
    <property type="match status" value="1"/>
</dbReference>
<accession>A0ABQ3YJ06</accession>
<keyword evidence="1" id="KW-0805">Transcription regulation</keyword>
<gene>
    <name evidence="6" type="ORF">Ade02nite_86260</name>
</gene>
<evidence type="ECO:0000313" key="7">
    <source>
        <dbReference type="Proteomes" id="UP000609879"/>
    </source>
</evidence>
<dbReference type="SUPFAM" id="SSF46689">
    <property type="entry name" value="Homeodomain-like"/>
    <property type="match status" value="1"/>
</dbReference>
<keyword evidence="2 4" id="KW-0238">DNA-binding</keyword>
<evidence type="ECO:0000256" key="1">
    <source>
        <dbReference type="ARBA" id="ARBA00023015"/>
    </source>
</evidence>
<dbReference type="EMBL" id="BOMI01000185">
    <property type="protein sequence ID" value="GID79985.1"/>
    <property type="molecule type" value="Genomic_DNA"/>
</dbReference>
<feature type="DNA-binding region" description="H-T-H motif" evidence="4">
    <location>
        <begin position="23"/>
        <end position="42"/>
    </location>
</feature>
<keyword evidence="3" id="KW-0804">Transcription</keyword>
<dbReference type="Gene3D" id="1.10.357.10">
    <property type="entry name" value="Tetracycline Repressor, domain 2"/>
    <property type="match status" value="1"/>
</dbReference>
<evidence type="ECO:0000256" key="2">
    <source>
        <dbReference type="ARBA" id="ARBA00023125"/>
    </source>
</evidence>
<evidence type="ECO:0000313" key="6">
    <source>
        <dbReference type="EMBL" id="GID79985.1"/>
    </source>
</evidence>
<organism evidence="6 7">
    <name type="scientific">Paractinoplanes deccanensis</name>
    <dbReference type="NCBI Taxonomy" id="113561"/>
    <lineage>
        <taxon>Bacteria</taxon>
        <taxon>Bacillati</taxon>
        <taxon>Actinomycetota</taxon>
        <taxon>Actinomycetes</taxon>
        <taxon>Micromonosporales</taxon>
        <taxon>Micromonosporaceae</taxon>
        <taxon>Paractinoplanes</taxon>
    </lineage>
</organism>
<dbReference type="Pfam" id="PF00440">
    <property type="entry name" value="TetR_N"/>
    <property type="match status" value="1"/>
</dbReference>
<evidence type="ECO:0000256" key="4">
    <source>
        <dbReference type="PROSITE-ProRule" id="PRU00335"/>
    </source>
</evidence>
<dbReference type="Proteomes" id="UP000609879">
    <property type="component" value="Unassembled WGS sequence"/>
</dbReference>
<dbReference type="InterPro" id="IPR050109">
    <property type="entry name" value="HTH-type_TetR-like_transc_reg"/>
</dbReference>
<evidence type="ECO:0000256" key="3">
    <source>
        <dbReference type="ARBA" id="ARBA00023163"/>
    </source>
</evidence>
<name>A0ABQ3YJ06_9ACTN</name>
<keyword evidence="7" id="KW-1185">Reference proteome</keyword>
<proteinExistence type="predicted"/>
<dbReference type="InterPro" id="IPR036271">
    <property type="entry name" value="Tet_transcr_reg_TetR-rel_C_sf"/>
</dbReference>
<dbReference type="InterPro" id="IPR009057">
    <property type="entry name" value="Homeodomain-like_sf"/>
</dbReference>
<sequence length="208" mass="21565">MTPAVIAAATLALGDREGPGAMSMRRIAADLGCDPMAIYRHFPNRQALLDAVADLAVQEVAVPAGEKPWDERVRAVLTDVRAAALRHPGIAGHIASRPPLGSAGQKLAAVITGALAEAGLAPGDVLKASQALVAYSAAGLRMAVEAGAPDERWRQVNEALEGETPVVGSAEQFEYGLRLLLNGIRLEAHPGEASRTAGAYSGQDRSCS</sequence>
<dbReference type="SUPFAM" id="SSF48498">
    <property type="entry name" value="Tetracyclin repressor-like, C-terminal domain"/>
    <property type="match status" value="1"/>
</dbReference>
<reference evidence="6 7" key="1">
    <citation type="submission" date="2021-01" db="EMBL/GenBank/DDBJ databases">
        <title>Whole genome shotgun sequence of Actinoplanes deccanensis NBRC 13994.</title>
        <authorList>
            <person name="Komaki H."/>
            <person name="Tamura T."/>
        </authorList>
    </citation>
    <scope>NUCLEOTIDE SEQUENCE [LARGE SCALE GENOMIC DNA]</scope>
    <source>
        <strain evidence="6 7">NBRC 13994</strain>
    </source>
</reference>